<evidence type="ECO:0000313" key="3">
    <source>
        <dbReference type="Proteomes" id="UP001642360"/>
    </source>
</evidence>
<dbReference type="InterPro" id="IPR016024">
    <property type="entry name" value="ARM-type_fold"/>
</dbReference>
<proteinExistence type="predicted"/>
<dbReference type="Proteomes" id="UP001642360">
    <property type="component" value="Unassembled WGS sequence"/>
</dbReference>
<organism evidence="2 3">
    <name type="scientific">Ilex paraguariensis</name>
    <name type="common">yerba mate</name>
    <dbReference type="NCBI Taxonomy" id="185542"/>
    <lineage>
        <taxon>Eukaryota</taxon>
        <taxon>Viridiplantae</taxon>
        <taxon>Streptophyta</taxon>
        <taxon>Embryophyta</taxon>
        <taxon>Tracheophyta</taxon>
        <taxon>Spermatophyta</taxon>
        <taxon>Magnoliopsida</taxon>
        <taxon>eudicotyledons</taxon>
        <taxon>Gunneridae</taxon>
        <taxon>Pentapetalae</taxon>
        <taxon>asterids</taxon>
        <taxon>campanulids</taxon>
        <taxon>Aquifoliales</taxon>
        <taxon>Aquifoliaceae</taxon>
        <taxon>Ilex</taxon>
    </lineage>
</organism>
<evidence type="ECO:0000313" key="2">
    <source>
        <dbReference type="EMBL" id="CAK9179706.1"/>
    </source>
</evidence>
<accession>A0ABC8UFC7</accession>
<comment type="caution">
    <text evidence="2">The sequence shown here is derived from an EMBL/GenBank/DDBJ whole genome shotgun (WGS) entry which is preliminary data.</text>
</comment>
<dbReference type="PANTHER" id="PTHR22895:SF0">
    <property type="entry name" value="ARMADILLO REPEAT-CONTAINING PROTEIN 6"/>
    <property type="match status" value="1"/>
</dbReference>
<keyword evidence="3" id="KW-1185">Reference proteome</keyword>
<name>A0ABC8UFC7_9AQUA</name>
<dbReference type="SUPFAM" id="SSF48371">
    <property type="entry name" value="ARM repeat"/>
    <property type="match status" value="1"/>
</dbReference>
<sequence>MGPPKAVRAISQQAFDEMVKENIDDLGMDPTEALQDVIDTLTLQGVDLSGTVTCVPGEGSVGDNPVIQSLDRLRQLNCDWSDRIGDEKELEEVIGLLDKLDNVCSGEGSGNAAIATKNGGVELVCSICSKLGGGCHRGLISALNTLASFLHDLQSTERFRESGGAKMVVGILMDGSQNINILNSCFSVIAAAATGNEVLKESFMELKIDELIIQILRKHCKQSIPGLYDAIRVLLTSDDNRVVASQVYGYARKFAKVGIAEALVDSLREGLSSPSLVSASIALKAVSVNDEICRSVADSGGIDAILCCIDDSGEQNNKNVARPCCSLLSKVEDW</sequence>
<protein>
    <recommendedName>
        <fullName evidence="4">Armadillo repeat-containing protein 6</fullName>
    </recommendedName>
</protein>
<dbReference type="Gene3D" id="1.25.10.10">
    <property type="entry name" value="Leucine-rich Repeat Variant"/>
    <property type="match status" value="1"/>
</dbReference>
<dbReference type="InterPro" id="IPR011989">
    <property type="entry name" value="ARM-like"/>
</dbReference>
<gene>
    <name evidence="2" type="ORF">ILEXP_LOCUS49661</name>
</gene>
<keyword evidence="1" id="KW-0677">Repeat</keyword>
<dbReference type="AlphaFoldDB" id="A0ABC8UFC7"/>
<reference evidence="2 3" key="1">
    <citation type="submission" date="2024-02" db="EMBL/GenBank/DDBJ databases">
        <authorList>
            <person name="Vignale AGUSTIN F."/>
            <person name="Sosa J E."/>
            <person name="Modenutti C."/>
        </authorList>
    </citation>
    <scope>NUCLEOTIDE SEQUENCE [LARGE SCALE GENOMIC DNA]</scope>
</reference>
<evidence type="ECO:0008006" key="4">
    <source>
        <dbReference type="Google" id="ProtNLM"/>
    </source>
</evidence>
<evidence type="ECO:0000256" key="1">
    <source>
        <dbReference type="ARBA" id="ARBA00022737"/>
    </source>
</evidence>
<dbReference type="EMBL" id="CAUOFW020007591">
    <property type="protein sequence ID" value="CAK9179706.1"/>
    <property type="molecule type" value="Genomic_DNA"/>
</dbReference>
<dbReference type="PANTHER" id="PTHR22895">
    <property type="entry name" value="ARMADILLO REPEAT-CONTAINING PROTEIN 6"/>
    <property type="match status" value="1"/>
</dbReference>